<protein>
    <submittedName>
        <fullName evidence="1">Uncharacterized protein</fullName>
    </submittedName>
</protein>
<name>D0WBP4_NEILA</name>
<dbReference type="AlphaFoldDB" id="D0WBP4"/>
<organism evidence="1 2">
    <name type="scientific">Neisseria lactamica ATCC 23970</name>
    <dbReference type="NCBI Taxonomy" id="546265"/>
    <lineage>
        <taxon>Bacteria</taxon>
        <taxon>Pseudomonadati</taxon>
        <taxon>Pseudomonadota</taxon>
        <taxon>Betaproteobacteria</taxon>
        <taxon>Neisseriales</taxon>
        <taxon>Neisseriaceae</taxon>
        <taxon>Neisseria</taxon>
    </lineage>
</organism>
<dbReference type="Proteomes" id="UP000003843">
    <property type="component" value="Unassembled WGS sequence"/>
</dbReference>
<proteinExistence type="predicted"/>
<evidence type="ECO:0000313" key="2">
    <source>
        <dbReference type="Proteomes" id="UP000003843"/>
    </source>
</evidence>
<dbReference type="EMBL" id="ACEQ02000025">
    <property type="protein sequence ID" value="EEZ74999.1"/>
    <property type="molecule type" value="Genomic_DNA"/>
</dbReference>
<accession>D0WBP4</accession>
<sequence>MPSEDVRRRLGWKRRPVRAGFNLPECYFATKNLFQAGKSFLFCFRSNNDTACKPNQI</sequence>
<evidence type="ECO:0000313" key="1">
    <source>
        <dbReference type="EMBL" id="EEZ74999.1"/>
    </source>
</evidence>
<comment type="caution">
    <text evidence="1">The sequence shown here is derived from an EMBL/GenBank/DDBJ whole genome shotgun (WGS) entry which is preliminary data.</text>
</comment>
<reference evidence="1 2" key="1">
    <citation type="submission" date="2009-10" db="EMBL/GenBank/DDBJ databases">
        <authorList>
            <person name="Weinstock G."/>
            <person name="Sodergren E."/>
            <person name="Clifton S."/>
            <person name="Fulton L."/>
            <person name="Fulton B."/>
            <person name="Courtney L."/>
            <person name="Fronick C."/>
            <person name="Harrison M."/>
            <person name="Strong C."/>
            <person name="Farmer C."/>
            <person name="Delahaunty K."/>
            <person name="Markovic C."/>
            <person name="Hall O."/>
            <person name="Minx P."/>
            <person name="Tomlinson C."/>
            <person name="Mitreva M."/>
            <person name="Nelson J."/>
            <person name="Hou S."/>
            <person name="Wollam A."/>
            <person name="Pepin K.H."/>
            <person name="Johnson M."/>
            <person name="Bhonagiri V."/>
            <person name="Nash W.E."/>
            <person name="Warren W."/>
            <person name="Chinwalla A."/>
            <person name="Mardis E.R."/>
            <person name="Wilson R.K."/>
        </authorList>
    </citation>
    <scope>NUCLEOTIDE SEQUENCE [LARGE SCALE GENOMIC DNA]</scope>
    <source>
        <strain evidence="1 2">ATCC 23970</strain>
    </source>
</reference>
<gene>
    <name evidence="1" type="ORF">NEILACOT_04971</name>
</gene>